<reference evidence="1 2" key="1">
    <citation type="submission" date="2018-08" db="EMBL/GenBank/DDBJ databases">
        <title>A genome reference for cultivated species of the human gut microbiota.</title>
        <authorList>
            <person name="Zou Y."/>
            <person name="Xue W."/>
            <person name="Luo G."/>
        </authorList>
    </citation>
    <scope>NUCLEOTIDE SEQUENCE [LARGE SCALE GENOMIC DNA]</scope>
    <source>
        <strain evidence="1 2">OM06-2</strain>
    </source>
</reference>
<evidence type="ECO:0000313" key="2">
    <source>
        <dbReference type="Proteomes" id="UP000260814"/>
    </source>
</evidence>
<dbReference type="AlphaFoldDB" id="A0A3E4ZBV9"/>
<name>A0A3E4ZBV9_9BACT</name>
<accession>A0A3E4ZBV9</accession>
<gene>
    <name evidence="1" type="ORF">DXB87_03950</name>
</gene>
<dbReference type="Proteomes" id="UP000260814">
    <property type="component" value="Unassembled WGS sequence"/>
</dbReference>
<protein>
    <recommendedName>
        <fullName evidence="3">Type I-B CRISPR-associated protein Cas8b/Csh1</fullName>
    </recommendedName>
</protein>
<dbReference type="RefSeq" id="WP_117700901.1">
    <property type="nucleotide sequence ID" value="NZ_QSTW01000003.1"/>
</dbReference>
<evidence type="ECO:0000313" key="1">
    <source>
        <dbReference type="EMBL" id="RGM92560.1"/>
    </source>
</evidence>
<proteinExistence type="predicted"/>
<organism evidence="1 2">
    <name type="scientific">Phocaeicola plebeius</name>
    <dbReference type="NCBI Taxonomy" id="310297"/>
    <lineage>
        <taxon>Bacteria</taxon>
        <taxon>Pseudomonadati</taxon>
        <taxon>Bacteroidota</taxon>
        <taxon>Bacteroidia</taxon>
        <taxon>Bacteroidales</taxon>
        <taxon>Bacteroidaceae</taxon>
        <taxon>Phocaeicola</taxon>
    </lineage>
</organism>
<evidence type="ECO:0008006" key="3">
    <source>
        <dbReference type="Google" id="ProtNLM"/>
    </source>
</evidence>
<sequence length="633" mass="73401">MIREIVNFTKDLLDDFPEITEWNVKPNGGLYVFIHLDNEGHWNTDNLVYGEDYFYLGGENADMVECVEKAIRYEKQVQRVGTTMNKVLDKKRQIFSCSPFAVTFKKKSLTNNKLEGDGVGKIRNLLPDYFKTARLFCHNMKTEYEQSVGFENICGEVLDLLGLFQRPFFESTMNILTNMKDDEYVNLFLENVTLEIYTKVHNTYLEERLFNSNDFNKEISKEIYGLSGFMNGLKSKKTFLAHKTGLMAKGINGRITSEDALFLNMFETLLVNGTLPNPLPVVIDKREINGKIVSVFNKEDKKGYREILETLFNGKYIENLSDYYLLNYSKDKKNNILINDIDFVPLFRFYLEKGLKIKNVFQIRNKKDGEELVYEPDLTLLNIFDFERIVVKEIFNNALVVENEKVFRVRYFADIDPTYVKGGDLMYQLILKYRQAFYDYIYKSKRNALNIRMFDEILFTSILSNIHSDKVEGFFSSNYSIKRKLNIWFSLSHLFNDTNNNINLEIMASKITKLLAKMNEVAKGDSVLDTPEEFAFAAGQLVSFLIDRSVASNKTYSMLEPYLQKSKSGQLQDAIAHAVSVYKHDISTYKGPFQQLASNVLTCEDNLDMKPLFKFFLAGCFSQCVIYIKKDNN</sequence>
<comment type="caution">
    <text evidence="1">The sequence shown here is derived from an EMBL/GenBank/DDBJ whole genome shotgun (WGS) entry which is preliminary data.</text>
</comment>
<dbReference type="EMBL" id="QSTW01000003">
    <property type="protein sequence ID" value="RGM92560.1"/>
    <property type="molecule type" value="Genomic_DNA"/>
</dbReference>